<keyword evidence="6" id="KW-0967">Endosome</keyword>
<proteinExistence type="inferred from homology"/>
<dbReference type="GO" id="GO:0015031">
    <property type="term" value="P:protein transport"/>
    <property type="evidence" value="ECO:0007669"/>
    <property type="project" value="UniProtKB-KW"/>
</dbReference>
<accession>A0AAD4QNR4</accession>
<keyword evidence="8 11" id="KW-1133">Transmembrane helix</keyword>
<name>A0AAD4QNR4_9AGAM</name>
<dbReference type="PANTHER" id="PTHR28234">
    <property type="entry name" value="NUCLEAR CONTROL OF ATPASE PROTEIN 2"/>
    <property type="match status" value="1"/>
</dbReference>
<dbReference type="GO" id="GO:0005741">
    <property type="term" value="C:mitochondrial outer membrane"/>
    <property type="evidence" value="ECO:0007669"/>
    <property type="project" value="TreeGrafter"/>
</dbReference>
<dbReference type="Proteomes" id="UP001203297">
    <property type="component" value="Unassembled WGS sequence"/>
</dbReference>
<evidence type="ECO:0000313" key="13">
    <source>
        <dbReference type="EMBL" id="KAI0304264.1"/>
    </source>
</evidence>
<dbReference type="Pfam" id="PF07200">
    <property type="entry name" value="Mod_r"/>
    <property type="match status" value="1"/>
</dbReference>
<evidence type="ECO:0000256" key="8">
    <source>
        <dbReference type="ARBA" id="ARBA00022989"/>
    </source>
</evidence>
<evidence type="ECO:0000256" key="7">
    <source>
        <dbReference type="ARBA" id="ARBA00022927"/>
    </source>
</evidence>
<dbReference type="InterPro" id="IPR009851">
    <property type="entry name" value="Mod_r"/>
</dbReference>
<evidence type="ECO:0000256" key="1">
    <source>
        <dbReference type="ARBA" id="ARBA00004177"/>
    </source>
</evidence>
<keyword evidence="4" id="KW-0813">Transport</keyword>
<evidence type="ECO:0000313" key="14">
    <source>
        <dbReference type="Proteomes" id="UP001203297"/>
    </source>
</evidence>
<dbReference type="GO" id="GO:0000813">
    <property type="term" value="C:ESCRT I complex"/>
    <property type="evidence" value="ECO:0007669"/>
    <property type="project" value="UniProtKB-ARBA"/>
</dbReference>
<dbReference type="AlphaFoldDB" id="A0AAD4QNR4"/>
<evidence type="ECO:0000256" key="9">
    <source>
        <dbReference type="ARBA" id="ARBA00023128"/>
    </source>
</evidence>
<keyword evidence="14" id="KW-1185">Reference proteome</keyword>
<evidence type="ECO:0000256" key="4">
    <source>
        <dbReference type="ARBA" id="ARBA00022448"/>
    </source>
</evidence>
<dbReference type="InterPro" id="IPR013946">
    <property type="entry name" value="NCA2-like"/>
</dbReference>
<comment type="caution">
    <text evidence="13">The sequence shown here is derived from an EMBL/GenBank/DDBJ whole genome shotgun (WGS) entry which is preliminary data.</text>
</comment>
<reference evidence="13" key="1">
    <citation type="journal article" date="2022" name="New Phytol.">
        <title>Evolutionary transition to the ectomycorrhizal habit in the genomes of a hyperdiverse lineage of mushroom-forming fungi.</title>
        <authorList>
            <person name="Looney B."/>
            <person name="Miyauchi S."/>
            <person name="Morin E."/>
            <person name="Drula E."/>
            <person name="Courty P.E."/>
            <person name="Kohler A."/>
            <person name="Kuo A."/>
            <person name="LaButti K."/>
            <person name="Pangilinan J."/>
            <person name="Lipzen A."/>
            <person name="Riley R."/>
            <person name="Andreopoulos W."/>
            <person name="He G."/>
            <person name="Johnson J."/>
            <person name="Nolan M."/>
            <person name="Tritt A."/>
            <person name="Barry K.W."/>
            <person name="Grigoriev I.V."/>
            <person name="Nagy L.G."/>
            <person name="Hibbett D."/>
            <person name="Henrissat B."/>
            <person name="Matheny P.B."/>
            <person name="Labbe J."/>
            <person name="Martin F.M."/>
        </authorList>
    </citation>
    <scope>NUCLEOTIDE SEQUENCE</scope>
    <source>
        <strain evidence="13">BPL690</strain>
    </source>
</reference>
<comment type="similarity">
    <text evidence="3">Belongs to the VPS37 family.</text>
</comment>
<dbReference type="EMBL" id="WTXG01000007">
    <property type="protein sequence ID" value="KAI0304264.1"/>
    <property type="molecule type" value="Genomic_DNA"/>
</dbReference>
<keyword evidence="5 11" id="KW-0812">Transmembrane</keyword>
<gene>
    <name evidence="13" type="ORF">B0F90DRAFT_1809133</name>
</gene>
<keyword evidence="10 11" id="KW-0472">Membrane</keyword>
<evidence type="ECO:0000256" key="11">
    <source>
        <dbReference type="SAM" id="Phobius"/>
    </source>
</evidence>
<evidence type="ECO:0000256" key="5">
    <source>
        <dbReference type="ARBA" id="ARBA00022692"/>
    </source>
</evidence>
<sequence>MQSTNEKEIQRFTPQFLLMRLRHATTAQDDLSETVASTFMRSTSSETTTTPVNSKEVDDFVKEFPFNSSSESKDVLRSLFLSLSPPFSYNRARDTIKYLQELEDYNNSKEGYTLCNADTEEQALKDAVLGRLVAGIYAEALDILLAEAFAAEVEAEWWADLERSRVRVVYYLIQTLPLRVSNLFGDVLHILHSNNRPLSFSAFKPSSIRSLLKKEGGHSNSIIARMFPHLRTYPRLVPPPLAPSGVYSLSFRSSSAPPSNIIVSTFRTLWHTFSLVVHHITHYVTLPLRLASQEIHTKRLALERIRDERAEALGELSSKRDDLSRTLREDLDECATFLQIINQVLVGQKAETAQIGLPTSLMHELVTTSSKVFPMHISLHQQAFRNYSLLRPSKLVRIWPRLLFLPPFTLYVIQRVGASQDTLLSLVSDAWETLKGFWRGWLLEPLTDIVKTVRTGGEGSIIVQQGSIDADLQSLERMALPVQLDELSTKLRFGDFTPILQIYEEDIKSPVRSAISGSLLRSAFVQIQKAKVDVDQALAGIDKLLKSQELTFAFVGVAPALSLVYVAGGYWGRLYTGASSKGHLGGRKRRTAAWLAMRPPYPGKHVEGAIPRLTAGLLLLSVSSLRQYGETWLPPRSRLREGFLEDVGDLEDPGLNRKEKMRVVERMWRSWGHALGWERLAAEVSS</sequence>
<keyword evidence="7" id="KW-0653">Protein transport</keyword>
<evidence type="ECO:0000256" key="6">
    <source>
        <dbReference type="ARBA" id="ARBA00022753"/>
    </source>
</evidence>
<evidence type="ECO:0000256" key="3">
    <source>
        <dbReference type="ARBA" id="ARBA00007617"/>
    </source>
</evidence>
<comment type="subcellular location">
    <subcellularLocation>
        <location evidence="1">Endosome</location>
    </subcellularLocation>
    <subcellularLocation>
        <location evidence="2">Mitochondrion membrane</location>
        <topology evidence="2">Multi-pass membrane protein</topology>
    </subcellularLocation>
</comment>
<evidence type="ECO:0000256" key="10">
    <source>
        <dbReference type="ARBA" id="ARBA00023136"/>
    </source>
</evidence>
<dbReference type="Pfam" id="PF08637">
    <property type="entry name" value="NCA2"/>
    <property type="match status" value="1"/>
</dbReference>
<organism evidence="13 14">
    <name type="scientific">Multifurca ochricompacta</name>
    <dbReference type="NCBI Taxonomy" id="376703"/>
    <lineage>
        <taxon>Eukaryota</taxon>
        <taxon>Fungi</taxon>
        <taxon>Dikarya</taxon>
        <taxon>Basidiomycota</taxon>
        <taxon>Agaricomycotina</taxon>
        <taxon>Agaricomycetes</taxon>
        <taxon>Russulales</taxon>
        <taxon>Russulaceae</taxon>
        <taxon>Multifurca</taxon>
    </lineage>
</organism>
<feature type="domain" description="VPS37 C-terminal" evidence="12">
    <location>
        <begin position="5"/>
        <end position="64"/>
    </location>
</feature>
<keyword evidence="9" id="KW-0496">Mitochondrion</keyword>
<evidence type="ECO:0000256" key="2">
    <source>
        <dbReference type="ARBA" id="ARBA00004225"/>
    </source>
</evidence>
<feature type="transmembrane region" description="Helical" evidence="11">
    <location>
        <begin position="550"/>
        <end position="571"/>
    </location>
</feature>
<protein>
    <submittedName>
        <fullName evidence="13">ATP synthase regulation protein NCA2-domain-containing protein</fullName>
    </submittedName>
</protein>
<evidence type="ECO:0000259" key="12">
    <source>
        <dbReference type="Pfam" id="PF07200"/>
    </source>
</evidence>
<dbReference type="PANTHER" id="PTHR28234:SF1">
    <property type="entry name" value="NUCLEAR CONTROL OF ATPASE PROTEIN 2"/>
    <property type="match status" value="1"/>
</dbReference>